<dbReference type="GO" id="GO:0047936">
    <property type="term" value="F:glucose 1-dehydrogenase [NAD(P)+] activity"/>
    <property type="evidence" value="ECO:0007669"/>
    <property type="project" value="UniProtKB-EC"/>
</dbReference>
<dbReference type="CDD" id="cd05233">
    <property type="entry name" value="SDR_c"/>
    <property type="match status" value="1"/>
</dbReference>
<dbReference type="Pfam" id="PF13561">
    <property type="entry name" value="adh_short_C2"/>
    <property type="match status" value="1"/>
</dbReference>
<sequence length="250" mass="26048">MLKNKVTLITGAGSGIGRAAAMLSGREGAHVIVADIQMEQAEAVAAEIVHAGGKAVARHIDVAQRDRHEALVDQVVSTHGRLDAAFNNAGIPGPVAPLLNYDDEAFLRVIDVNLKGVWYGMKAQIRQMLVQGGGALVNNASIGGVVGKAGICGYSAAKHGVLGLTKSAALEYASQGVRINAVCPGIIKTPLYDGVIQGDPATEQYFQTLQPVGRWGRPEEVAEAVVWLLSDRASLVHGHGMVVDGGFTAA</sequence>
<evidence type="ECO:0000256" key="1">
    <source>
        <dbReference type="ARBA" id="ARBA00006484"/>
    </source>
</evidence>
<dbReference type="EMBL" id="JARJLM010000464">
    <property type="protein sequence ID" value="MDF3836870.1"/>
    <property type="molecule type" value="Genomic_DNA"/>
</dbReference>
<dbReference type="InterPro" id="IPR036291">
    <property type="entry name" value="NAD(P)-bd_dom_sf"/>
</dbReference>
<dbReference type="PRINTS" id="PR00080">
    <property type="entry name" value="SDRFAMILY"/>
</dbReference>
<keyword evidence="2 3" id="KW-0560">Oxidoreductase</keyword>
<evidence type="ECO:0000256" key="2">
    <source>
        <dbReference type="ARBA" id="ARBA00023002"/>
    </source>
</evidence>
<keyword evidence="4" id="KW-1185">Reference proteome</keyword>
<protein>
    <submittedName>
        <fullName evidence="3">Glucose 1-dehydrogenase</fullName>
        <ecNumber evidence="3">1.1.1.47</ecNumber>
    </submittedName>
</protein>
<accession>A0ABT6AW67</accession>
<evidence type="ECO:0000313" key="3">
    <source>
        <dbReference type="EMBL" id="MDF3836870.1"/>
    </source>
</evidence>
<reference evidence="3 4" key="1">
    <citation type="submission" date="2023-03" db="EMBL/GenBank/DDBJ databases">
        <title>Draft assemblies of triclosan tolerant bacteria isolated from returned activated sludge.</title>
        <authorList>
            <person name="Van Hamelsveld S."/>
        </authorList>
    </citation>
    <scope>NUCLEOTIDE SEQUENCE [LARGE SCALE GENOMIC DNA]</scope>
    <source>
        <strain evidence="3 4">GW210010_S58</strain>
    </source>
</reference>
<dbReference type="EC" id="1.1.1.47" evidence="3"/>
<name>A0ABT6AW67_9BURK</name>
<comment type="similarity">
    <text evidence="1">Belongs to the short-chain dehydrogenases/reductases (SDR) family.</text>
</comment>
<dbReference type="SUPFAM" id="SSF51735">
    <property type="entry name" value="NAD(P)-binding Rossmann-fold domains"/>
    <property type="match status" value="1"/>
</dbReference>
<gene>
    <name evidence="3" type="ORF">P3W85_28550</name>
</gene>
<dbReference type="PROSITE" id="PS00061">
    <property type="entry name" value="ADH_SHORT"/>
    <property type="match status" value="1"/>
</dbReference>
<dbReference type="PANTHER" id="PTHR43180">
    <property type="entry name" value="3-OXOACYL-(ACYL-CARRIER-PROTEIN) REDUCTASE (AFU_ORTHOLOGUE AFUA_6G11210)"/>
    <property type="match status" value="1"/>
</dbReference>
<evidence type="ECO:0000313" key="4">
    <source>
        <dbReference type="Proteomes" id="UP001216674"/>
    </source>
</evidence>
<dbReference type="InterPro" id="IPR002347">
    <property type="entry name" value="SDR_fam"/>
</dbReference>
<dbReference type="PRINTS" id="PR00081">
    <property type="entry name" value="GDHRDH"/>
</dbReference>
<dbReference type="Proteomes" id="UP001216674">
    <property type="component" value="Unassembled WGS sequence"/>
</dbReference>
<dbReference type="NCBIfam" id="NF005559">
    <property type="entry name" value="PRK07231.1"/>
    <property type="match status" value="1"/>
</dbReference>
<dbReference type="InterPro" id="IPR020904">
    <property type="entry name" value="Sc_DH/Rdtase_CS"/>
</dbReference>
<proteinExistence type="inferred from homology"/>
<dbReference type="PANTHER" id="PTHR43180:SF66">
    <property type="entry name" value="SHORT-CHAIN DEHYDROGENASE_REDUCTASE FAMILY PROTEIN"/>
    <property type="match status" value="1"/>
</dbReference>
<organism evidence="3 4">
    <name type="scientific">Cupriavidus basilensis</name>
    <dbReference type="NCBI Taxonomy" id="68895"/>
    <lineage>
        <taxon>Bacteria</taxon>
        <taxon>Pseudomonadati</taxon>
        <taxon>Pseudomonadota</taxon>
        <taxon>Betaproteobacteria</taxon>
        <taxon>Burkholderiales</taxon>
        <taxon>Burkholderiaceae</taxon>
        <taxon>Cupriavidus</taxon>
    </lineage>
</organism>
<comment type="caution">
    <text evidence="3">The sequence shown here is derived from an EMBL/GenBank/DDBJ whole genome shotgun (WGS) entry which is preliminary data.</text>
</comment>
<dbReference type="Gene3D" id="3.40.50.720">
    <property type="entry name" value="NAD(P)-binding Rossmann-like Domain"/>
    <property type="match status" value="1"/>
</dbReference>